<evidence type="ECO:0000313" key="3">
    <source>
        <dbReference type="EMBL" id="CAG8406834.1"/>
    </source>
</evidence>
<dbReference type="GO" id="GO:0000172">
    <property type="term" value="C:ribonuclease MRP complex"/>
    <property type="evidence" value="ECO:0007669"/>
    <property type="project" value="InterPro"/>
</dbReference>
<feature type="compositionally biased region" description="Basic and acidic residues" evidence="1">
    <location>
        <begin position="163"/>
        <end position="186"/>
    </location>
</feature>
<dbReference type="GO" id="GO:0000294">
    <property type="term" value="P:nuclear-transcribed mRNA catabolic process, RNase MRP-dependent"/>
    <property type="evidence" value="ECO:0007669"/>
    <property type="project" value="TreeGrafter"/>
</dbReference>
<dbReference type="Pfam" id="PF20945">
    <property type="entry name" value="RMP1"/>
    <property type="match status" value="1"/>
</dbReference>
<feature type="compositionally biased region" description="Polar residues" evidence="1">
    <location>
        <begin position="150"/>
        <end position="161"/>
    </location>
</feature>
<protein>
    <recommendedName>
        <fullName evidence="2">RNase MRP protein 1 RNA binding domain-containing protein</fullName>
    </recommendedName>
</protein>
<feature type="compositionally biased region" description="Basic and acidic residues" evidence="1">
    <location>
        <begin position="135"/>
        <end position="147"/>
    </location>
</feature>
<dbReference type="InterPro" id="IPR047205">
    <property type="entry name" value="RMP1"/>
</dbReference>
<evidence type="ECO:0000259" key="2">
    <source>
        <dbReference type="Pfam" id="PF20945"/>
    </source>
</evidence>
<dbReference type="AlphaFoldDB" id="A0A9W4NSW6"/>
<dbReference type="PANTHER" id="PTHR37792">
    <property type="entry name" value="RIBONUCLEASE MRP PROTEIN SUBUNIT RMP1"/>
    <property type="match status" value="1"/>
</dbReference>
<dbReference type="PANTHER" id="PTHR37792:SF1">
    <property type="entry name" value="RIBONUCLEASE MRP PROTEIN SUBUNIT RMP1"/>
    <property type="match status" value="1"/>
</dbReference>
<dbReference type="OrthoDB" id="5414547at2759"/>
<feature type="region of interest" description="Disordered" evidence="1">
    <location>
        <begin position="116"/>
        <end position="206"/>
    </location>
</feature>
<name>A0A9W4NSW6_9EURO</name>
<organism evidence="3 4">
    <name type="scientific">Penicillium salamii</name>
    <dbReference type="NCBI Taxonomy" id="1612424"/>
    <lineage>
        <taxon>Eukaryota</taxon>
        <taxon>Fungi</taxon>
        <taxon>Dikarya</taxon>
        <taxon>Ascomycota</taxon>
        <taxon>Pezizomycotina</taxon>
        <taxon>Eurotiomycetes</taxon>
        <taxon>Eurotiomycetidae</taxon>
        <taxon>Eurotiales</taxon>
        <taxon>Aspergillaceae</taxon>
        <taxon>Penicillium</taxon>
    </lineage>
</organism>
<dbReference type="EMBL" id="CAJVPA010000213">
    <property type="protein sequence ID" value="CAG8406834.1"/>
    <property type="molecule type" value="Genomic_DNA"/>
</dbReference>
<reference evidence="3" key="1">
    <citation type="submission" date="2021-07" db="EMBL/GenBank/DDBJ databases">
        <authorList>
            <person name="Branca A.L. A."/>
        </authorList>
    </citation>
    <scope>NUCLEOTIDE SEQUENCE</scope>
</reference>
<dbReference type="GO" id="GO:0000466">
    <property type="term" value="P:maturation of 5.8S rRNA from tricistronic rRNA transcript (SSU-rRNA, 5.8S rRNA, LSU-rRNA)"/>
    <property type="evidence" value="ECO:0007669"/>
    <property type="project" value="TreeGrafter"/>
</dbReference>
<evidence type="ECO:0000313" key="4">
    <source>
        <dbReference type="Proteomes" id="UP001152646"/>
    </source>
</evidence>
<dbReference type="CDD" id="cd22573">
    <property type="entry name" value="RMP1_RBD"/>
    <property type="match status" value="1"/>
</dbReference>
<sequence>MDEAQAVHSILHLIFHRNKNQHHRTKWWKWLSMLKRATLDLAQPLSVASAEAQKQYLAAHLIPRCYVYVLNLKRRGGTKCCSRAFSTVVADNQFSTLGVVLMAALARLSKITGISQEMKKHSTASKAKKSNSMPPKEDLGERIRRVEPAPTSSTHPVQLSQPDKAEDKPEVQEKPADKARSAEKSAKKTKKKKKQNAIDDLFSGLF</sequence>
<accession>A0A9W4NSW6</accession>
<proteinExistence type="predicted"/>
<dbReference type="Proteomes" id="UP001152646">
    <property type="component" value="Unassembled WGS sequence"/>
</dbReference>
<comment type="caution">
    <text evidence="3">The sequence shown here is derived from an EMBL/GenBank/DDBJ whole genome shotgun (WGS) entry which is preliminary data.</text>
</comment>
<feature type="domain" description="RNase MRP protein 1 RNA binding" evidence="2">
    <location>
        <begin position="10"/>
        <end position="107"/>
    </location>
</feature>
<gene>
    <name evidence="3" type="ORF">PSALAMII_LOCUS8732</name>
</gene>
<dbReference type="GO" id="GO:0042134">
    <property type="term" value="F:rRNA primary transcript binding"/>
    <property type="evidence" value="ECO:0007669"/>
    <property type="project" value="InterPro"/>
</dbReference>
<dbReference type="InterPro" id="IPR047204">
    <property type="entry name" value="RMP1_RBD"/>
</dbReference>
<evidence type="ECO:0000256" key="1">
    <source>
        <dbReference type="SAM" id="MobiDB-lite"/>
    </source>
</evidence>